<evidence type="ECO:0000313" key="5">
    <source>
        <dbReference type="Proteomes" id="UP001241758"/>
    </source>
</evidence>
<dbReference type="SUPFAM" id="SSF46689">
    <property type="entry name" value="Homeodomain-like"/>
    <property type="match status" value="1"/>
</dbReference>
<dbReference type="EMBL" id="JASCTH010000008">
    <property type="protein sequence ID" value="MDI6099682.1"/>
    <property type="molecule type" value="Genomic_DNA"/>
</dbReference>
<proteinExistence type="predicted"/>
<keyword evidence="1 2" id="KW-0238">DNA-binding</keyword>
<sequence length="201" mass="21970">MTNPPTRVDGRTARSERTRAAIIDAHLQLIGEGDMRPTADRVAKLAGVSLRALWSHFADMEALMTASGERVLARRDASYRPIPADLPLAERIEAFCHQRARLMEELAPAARAGALKEPFSPGLQHYRGMHISRVRDELTSTFPSEIGSDDDLLNALTAASFWPTWALWRDAMGLSVESARIALSRLITAMLAPAVGARSGV</sequence>
<organism evidence="4 5">
    <name type="scientific">Actinoplanes sandaracinus</name>
    <dbReference type="NCBI Taxonomy" id="3045177"/>
    <lineage>
        <taxon>Bacteria</taxon>
        <taxon>Bacillati</taxon>
        <taxon>Actinomycetota</taxon>
        <taxon>Actinomycetes</taxon>
        <taxon>Micromonosporales</taxon>
        <taxon>Micromonosporaceae</taxon>
        <taxon>Actinoplanes</taxon>
    </lineage>
</organism>
<reference evidence="4 5" key="1">
    <citation type="submission" date="2023-05" db="EMBL/GenBank/DDBJ databases">
        <title>Actinoplanes sp. NEAU-A12 genome sequencing.</title>
        <authorList>
            <person name="Wang Z.-S."/>
        </authorList>
    </citation>
    <scope>NUCLEOTIDE SEQUENCE [LARGE SCALE GENOMIC DNA]</scope>
    <source>
        <strain evidence="4 5">NEAU-A12</strain>
    </source>
</reference>
<dbReference type="Proteomes" id="UP001241758">
    <property type="component" value="Unassembled WGS sequence"/>
</dbReference>
<protein>
    <submittedName>
        <fullName evidence="4">TetR/AcrR family transcriptional regulator</fullName>
    </submittedName>
</protein>
<dbReference type="RefSeq" id="WP_282760003.1">
    <property type="nucleotide sequence ID" value="NZ_JASCTH010000008.1"/>
</dbReference>
<evidence type="ECO:0000256" key="1">
    <source>
        <dbReference type="ARBA" id="ARBA00023125"/>
    </source>
</evidence>
<accession>A0ABT6WIZ2</accession>
<dbReference type="InterPro" id="IPR001647">
    <property type="entry name" value="HTH_TetR"/>
</dbReference>
<feature type="domain" description="HTH tetR-type" evidence="3">
    <location>
        <begin position="16"/>
        <end position="75"/>
    </location>
</feature>
<dbReference type="InterPro" id="IPR009057">
    <property type="entry name" value="Homeodomain-like_sf"/>
</dbReference>
<evidence type="ECO:0000313" key="4">
    <source>
        <dbReference type="EMBL" id="MDI6099682.1"/>
    </source>
</evidence>
<name>A0ABT6WIZ2_9ACTN</name>
<keyword evidence="5" id="KW-1185">Reference proteome</keyword>
<evidence type="ECO:0000256" key="2">
    <source>
        <dbReference type="PROSITE-ProRule" id="PRU00335"/>
    </source>
</evidence>
<gene>
    <name evidence="4" type="ORF">QLQ12_13850</name>
</gene>
<dbReference type="PROSITE" id="PS50977">
    <property type="entry name" value="HTH_TETR_2"/>
    <property type="match status" value="1"/>
</dbReference>
<evidence type="ECO:0000259" key="3">
    <source>
        <dbReference type="PROSITE" id="PS50977"/>
    </source>
</evidence>
<comment type="caution">
    <text evidence="4">The sequence shown here is derived from an EMBL/GenBank/DDBJ whole genome shotgun (WGS) entry which is preliminary data.</text>
</comment>
<feature type="DNA-binding region" description="H-T-H motif" evidence="2">
    <location>
        <begin position="38"/>
        <end position="57"/>
    </location>
</feature>
<dbReference type="Gene3D" id="1.10.357.10">
    <property type="entry name" value="Tetracycline Repressor, domain 2"/>
    <property type="match status" value="1"/>
</dbReference>